<dbReference type="Pfam" id="PF01501">
    <property type="entry name" value="Glyco_transf_8"/>
    <property type="match status" value="2"/>
</dbReference>
<evidence type="ECO:0000256" key="7">
    <source>
        <dbReference type="ARBA" id="ARBA00023180"/>
    </source>
</evidence>
<evidence type="ECO:0000256" key="4">
    <source>
        <dbReference type="ARBA" id="ARBA00022679"/>
    </source>
</evidence>
<evidence type="ECO:0000256" key="8">
    <source>
        <dbReference type="ARBA" id="ARBA00023211"/>
    </source>
</evidence>
<dbReference type="SUPFAM" id="SSF53448">
    <property type="entry name" value="Nucleotide-diphospho-sugar transferases"/>
    <property type="match status" value="1"/>
</dbReference>
<dbReference type="GO" id="GO:0005737">
    <property type="term" value="C:cytoplasm"/>
    <property type="evidence" value="ECO:0007669"/>
    <property type="project" value="UniProtKB-SubCell"/>
</dbReference>
<evidence type="ECO:0000256" key="2">
    <source>
        <dbReference type="ARBA" id="ARBA00004496"/>
    </source>
</evidence>
<evidence type="ECO:0000256" key="13">
    <source>
        <dbReference type="ARBA" id="ARBA00057883"/>
    </source>
</evidence>
<keyword evidence="8" id="KW-0464">Manganese</keyword>
<comment type="function">
    <text evidence="13">Self-glucosylating initiator of glycogen synthesis. It catalyzes the formation of a short alpha (1,4)-glucosyl chain covalently attached via a glucose 1-O-tyrosyl linkage to internal tyrosine residues and these chains act as primers for the elongation reaction catalyzed by glycogen synthase.</text>
</comment>
<dbReference type="FunFam" id="3.90.550.10:FF:000092">
    <property type="entry name" value="Glycogenin 2"/>
    <property type="match status" value="1"/>
</dbReference>
<evidence type="ECO:0000256" key="12">
    <source>
        <dbReference type="ARBA" id="ARBA00052293"/>
    </source>
</evidence>
<dbReference type="InterPro" id="IPR002495">
    <property type="entry name" value="Glyco_trans_8"/>
</dbReference>
<proteinExistence type="inferred from homology"/>
<dbReference type="AlphaFoldDB" id="A0A0N5AQM6"/>
<dbReference type="WBParaSite" id="SMUV_0000699701-mRNA-1">
    <property type="protein sequence ID" value="SMUV_0000699701-mRNA-1"/>
    <property type="gene ID" value="SMUV_0000699701"/>
</dbReference>
<dbReference type="EC" id="2.4.1.186" evidence="10"/>
<keyword evidence="7" id="KW-0325">Glycoprotein</keyword>
<feature type="region of interest" description="Disordered" evidence="14">
    <location>
        <begin position="378"/>
        <end position="405"/>
    </location>
</feature>
<dbReference type="GO" id="GO:0046872">
    <property type="term" value="F:metal ion binding"/>
    <property type="evidence" value="ECO:0007669"/>
    <property type="project" value="UniProtKB-KW"/>
</dbReference>
<comment type="similarity">
    <text evidence="9">Belongs to the glycosyltransferase 8 family. Glycogenin subfamily.</text>
</comment>
<keyword evidence="5" id="KW-0479">Metal-binding</keyword>
<evidence type="ECO:0000256" key="14">
    <source>
        <dbReference type="SAM" id="MobiDB-lite"/>
    </source>
</evidence>
<comment type="cofactor">
    <cofactor evidence="1">
        <name>Mn(2+)</name>
        <dbReference type="ChEBI" id="CHEBI:29035"/>
    </cofactor>
</comment>
<dbReference type="Proteomes" id="UP000046393">
    <property type="component" value="Unplaced"/>
</dbReference>
<sequence length="506" mass="56585">MAEAWVTLATTDGYALGALVLAHSLKAAKTTKKLHCMITNNLSQALKDELHNVFDEVNVVDVLDSRDTANLELIKRPDLGVTFTKLHCWKLTQYQKCVFVDADCLALQNCDELFEREELSAAPDIGWPDCFNSGVFVFSPSEATYNKLLTFALECGSFDGGDQGLLNMFYHDWREKPATFRLPFIYNMTSGAVYTYAAAFKRFGSQVKIVHFLGTGKPWQKRSGSFHYSEHLAYWWHLFNTNVATNLPSSNVSSWWCSDCSVQQCASESLSSCTHPSSSSTISLHNFTQSCLFSENVASSRVCSEITDVKNSVSVGMPENHNLFGNNAMNNNLNININDSDSGSDDNVKNVANNDTDVDNGLVRNDVEIVTIDATVSKSSDGEGDVGVDFKQNVSNDESREPRGLDADVIQRQKPDRLFPDLPPCTRVYRVDPPYYQNWKPLRHIPKHVADKMKAFSPLLAAGLEDEISPPTEEERLKAWEVGHPDYLGRDAFEHIQKHIDEALKN</sequence>
<protein>
    <recommendedName>
        <fullName evidence="10">glycogenin glucosyltransferase</fullName>
        <ecNumber evidence="10">2.4.1.186</ecNumber>
    </recommendedName>
</protein>
<organism evidence="15 16">
    <name type="scientific">Syphacia muris</name>
    <dbReference type="NCBI Taxonomy" id="451379"/>
    <lineage>
        <taxon>Eukaryota</taxon>
        <taxon>Metazoa</taxon>
        <taxon>Ecdysozoa</taxon>
        <taxon>Nematoda</taxon>
        <taxon>Chromadorea</taxon>
        <taxon>Rhabditida</taxon>
        <taxon>Spirurina</taxon>
        <taxon>Oxyuridomorpha</taxon>
        <taxon>Oxyuroidea</taxon>
        <taxon>Oxyuridae</taxon>
        <taxon>Syphacia</taxon>
    </lineage>
</organism>
<dbReference type="Gene3D" id="3.90.550.10">
    <property type="entry name" value="Spore Coat Polysaccharide Biosynthesis Protein SpsA, Chain A"/>
    <property type="match status" value="1"/>
</dbReference>
<dbReference type="PANTHER" id="PTHR11183">
    <property type="entry name" value="GLYCOGENIN SUBFAMILY MEMBER"/>
    <property type="match status" value="1"/>
</dbReference>
<evidence type="ECO:0000256" key="6">
    <source>
        <dbReference type="ARBA" id="ARBA00023056"/>
    </source>
</evidence>
<evidence type="ECO:0000256" key="3">
    <source>
        <dbReference type="ARBA" id="ARBA00022490"/>
    </source>
</evidence>
<reference evidence="16" key="1">
    <citation type="submission" date="2017-02" db="UniProtKB">
        <authorList>
            <consortium name="WormBaseParasite"/>
        </authorList>
    </citation>
    <scope>IDENTIFICATION</scope>
</reference>
<comment type="subcellular location">
    <subcellularLocation>
        <location evidence="2">Cytoplasm</location>
    </subcellularLocation>
</comment>
<name>A0A0N5AQM6_9BILA</name>
<evidence type="ECO:0000256" key="5">
    <source>
        <dbReference type="ARBA" id="ARBA00022723"/>
    </source>
</evidence>
<evidence type="ECO:0000313" key="16">
    <source>
        <dbReference type="WBParaSite" id="SMUV_0000699701-mRNA-1"/>
    </source>
</evidence>
<keyword evidence="4" id="KW-0808">Transferase</keyword>
<evidence type="ECO:0000256" key="1">
    <source>
        <dbReference type="ARBA" id="ARBA00001936"/>
    </source>
</evidence>
<keyword evidence="15" id="KW-1185">Reference proteome</keyword>
<comment type="catalytic activity">
    <reaction evidence="11">
        <text>[1,4-alpha-D-glucosyl](n)-L-tyrosyl-[glycogenin] + UDP-alpha-D-glucose = [1,4-alpha-D-glucosyl](n+1)-L-tyrosyl-[glycogenin] + UDP + H(+)</text>
        <dbReference type="Rhea" id="RHEA:56560"/>
        <dbReference type="Rhea" id="RHEA-COMP:14606"/>
        <dbReference type="Rhea" id="RHEA-COMP:14607"/>
        <dbReference type="ChEBI" id="CHEBI:15378"/>
        <dbReference type="ChEBI" id="CHEBI:58223"/>
        <dbReference type="ChEBI" id="CHEBI:58885"/>
        <dbReference type="ChEBI" id="CHEBI:140574"/>
        <dbReference type="EC" id="2.4.1.186"/>
    </reaction>
</comment>
<evidence type="ECO:0000256" key="9">
    <source>
        <dbReference type="ARBA" id="ARBA00038162"/>
    </source>
</evidence>
<dbReference type="GO" id="GO:0005978">
    <property type="term" value="P:glycogen biosynthetic process"/>
    <property type="evidence" value="ECO:0007669"/>
    <property type="project" value="UniProtKB-KW"/>
</dbReference>
<dbReference type="STRING" id="451379.A0A0N5AQM6"/>
<dbReference type="GO" id="GO:0008466">
    <property type="term" value="F:glycogenin glucosyltransferase activity"/>
    <property type="evidence" value="ECO:0007669"/>
    <property type="project" value="UniProtKB-EC"/>
</dbReference>
<evidence type="ECO:0000256" key="10">
    <source>
        <dbReference type="ARBA" id="ARBA00038934"/>
    </source>
</evidence>
<evidence type="ECO:0000256" key="11">
    <source>
        <dbReference type="ARBA" id="ARBA00050886"/>
    </source>
</evidence>
<dbReference type="InterPro" id="IPR029044">
    <property type="entry name" value="Nucleotide-diphossugar_trans"/>
</dbReference>
<accession>A0A0N5AQM6</accession>
<keyword evidence="3" id="KW-0963">Cytoplasm</keyword>
<dbReference type="CDD" id="cd02537">
    <property type="entry name" value="GT8_Glycogenin"/>
    <property type="match status" value="1"/>
</dbReference>
<comment type="catalytic activity">
    <reaction evidence="12">
        <text>L-tyrosyl-[glycogenin] + UDP-alpha-D-glucose = alpha-D-glucosyl-L-tyrosyl-[glycogenin] + UDP + H(+)</text>
        <dbReference type="Rhea" id="RHEA:23360"/>
        <dbReference type="Rhea" id="RHEA-COMP:14604"/>
        <dbReference type="Rhea" id="RHEA-COMP:14605"/>
        <dbReference type="ChEBI" id="CHEBI:15378"/>
        <dbReference type="ChEBI" id="CHEBI:46858"/>
        <dbReference type="ChEBI" id="CHEBI:58223"/>
        <dbReference type="ChEBI" id="CHEBI:58885"/>
        <dbReference type="ChEBI" id="CHEBI:140573"/>
        <dbReference type="EC" id="2.4.1.186"/>
    </reaction>
</comment>
<keyword evidence="6" id="KW-0320">Glycogen biosynthesis</keyword>
<dbReference type="InterPro" id="IPR050587">
    <property type="entry name" value="GNT1/Glycosyltrans_8"/>
</dbReference>
<evidence type="ECO:0000313" key="15">
    <source>
        <dbReference type="Proteomes" id="UP000046393"/>
    </source>
</evidence>